<gene>
    <name evidence="1" type="ORF">KTN04_06255</name>
</gene>
<evidence type="ECO:0000313" key="1">
    <source>
        <dbReference type="EMBL" id="MBV0932937.1"/>
    </source>
</evidence>
<organism evidence="1 2">
    <name type="scientific">Marinobacterium weihaiense</name>
    <dbReference type="NCBI Taxonomy" id="2851016"/>
    <lineage>
        <taxon>Bacteria</taxon>
        <taxon>Pseudomonadati</taxon>
        <taxon>Pseudomonadota</taxon>
        <taxon>Gammaproteobacteria</taxon>
        <taxon>Oceanospirillales</taxon>
        <taxon>Oceanospirillaceae</taxon>
        <taxon>Marinobacterium</taxon>
    </lineage>
</organism>
<keyword evidence="2" id="KW-1185">Reference proteome</keyword>
<dbReference type="EMBL" id="JAHQZT010000006">
    <property type="protein sequence ID" value="MBV0932937.1"/>
    <property type="molecule type" value="Genomic_DNA"/>
</dbReference>
<sequence length="54" mass="6297">MLRISRLTLLLLCLPLPRGHRIVPMPEQCWRAVMEHTLLIIDLEATCWEGMKTP</sequence>
<evidence type="ECO:0000313" key="2">
    <source>
        <dbReference type="Proteomes" id="UP000755551"/>
    </source>
</evidence>
<accession>A0ABS6M9I2</accession>
<name>A0ABS6M9I2_9GAMM</name>
<reference evidence="1 2" key="1">
    <citation type="submission" date="2021-06" db="EMBL/GenBank/DDBJ databases">
        <title>Bacterium isolated from marine sediment.</title>
        <authorList>
            <person name="Zhu K.-L."/>
            <person name="Du Z.-J."/>
            <person name="Liang Q.-Y."/>
        </authorList>
    </citation>
    <scope>NUCLEOTIDE SEQUENCE [LARGE SCALE GENOMIC DNA]</scope>
    <source>
        <strain evidence="1 2">A346</strain>
    </source>
</reference>
<comment type="caution">
    <text evidence="1">The sequence shown here is derived from an EMBL/GenBank/DDBJ whole genome shotgun (WGS) entry which is preliminary data.</text>
</comment>
<dbReference type="RefSeq" id="WP_217334364.1">
    <property type="nucleotide sequence ID" value="NZ_JAHQZT010000006.1"/>
</dbReference>
<dbReference type="Proteomes" id="UP000755551">
    <property type="component" value="Unassembled WGS sequence"/>
</dbReference>
<protein>
    <submittedName>
        <fullName evidence="1">Uncharacterized protein</fullName>
    </submittedName>
</protein>
<proteinExistence type="predicted"/>